<accession>A0A177L982</accession>
<dbReference type="AlphaFoldDB" id="A0A177L982"/>
<dbReference type="RefSeq" id="WP_063965091.1">
    <property type="nucleotide sequence ID" value="NZ_JBCNAN010000021.1"/>
</dbReference>
<dbReference type="EMBL" id="LQWY01000014">
    <property type="protein sequence ID" value="OAH61946.1"/>
    <property type="molecule type" value="Genomic_DNA"/>
</dbReference>
<protein>
    <submittedName>
        <fullName evidence="1">Uncharacterized protein</fullName>
    </submittedName>
</protein>
<organism evidence="1 2">
    <name type="scientific">Domibacillus aminovorans</name>
    <dbReference type="NCBI Taxonomy" id="29332"/>
    <lineage>
        <taxon>Bacteria</taxon>
        <taxon>Bacillati</taxon>
        <taxon>Bacillota</taxon>
        <taxon>Bacilli</taxon>
        <taxon>Bacillales</taxon>
        <taxon>Bacillaceae</taxon>
        <taxon>Domibacillus</taxon>
    </lineage>
</organism>
<comment type="caution">
    <text evidence="1">The sequence shown here is derived from an EMBL/GenBank/DDBJ whole genome shotgun (WGS) entry which is preliminary data.</text>
</comment>
<proteinExistence type="predicted"/>
<gene>
    <name evidence="1" type="ORF">AWH49_11015</name>
</gene>
<reference evidence="1 2" key="1">
    <citation type="submission" date="2016-01" db="EMBL/GenBank/DDBJ databases">
        <title>Investigation of taxonomic status of Bacillus aminovorans.</title>
        <authorList>
            <person name="Verma A."/>
            <person name="Pal Y."/>
            <person name="Krishnamurthi S."/>
        </authorList>
    </citation>
    <scope>NUCLEOTIDE SEQUENCE [LARGE SCALE GENOMIC DNA]</scope>
    <source>
        <strain evidence="1 2">DSM 1314</strain>
    </source>
</reference>
<evidence type="ECO:0000313" key="2">
    <source>
        <dbReference type="Proteomes" id="UP000076935"/>
    </source>
</evidence>
<keyword evidence="2" id="KW-1185">Reference proteome</keyword>
<name>A0A177L982_9BACI</name>
<sequence>MIEISEHGGSFAGGRGGVKKIQHITAGWDHNGQLSKFVTIEKINRDNAYIIIHSPNGDVGNGYHAFHASLDIAGNGDSLVWFGRHYYGQISDPMHVTVVEMEKLKSKQIGTDVAEATGDMPITFSAVNPAKTIIIVSVSYEFAGSTYKKHHYGVIVSSTTATIINVLNGAQYYWQIIEFD</sequence>
<evidence type="ECO:0000313" key="1">
    <source>
        <dbReference type="EMBL" id="OAH61946.1"/>
    </source>
</evidence>
<dbReference type="Proteomes" id="UP000076935">
    <property type="component" value="Unassembled WGS sequence"/>
</dbReference>